<dbReference type="InParanoid" id="A0A1J7IEI5"/>
<dbReference type="AlphaFoldDB" id="A0A1J7IEI5"/>
<evidence type="ECO:0000256" key="1">
    <source>
        <dbReference type="SAM" id="MobiDB-lite"/>
    </source>
</evidence>
<organism evidence="4 5">
    <name type="scientific">Coniochaeta ligniaria NRRL 30616</name>
    <dbReference type="NCBI Taxonomy" id="1408157"/>
    <lineage>
        <taxon>Eukaryota</taxon>
        <taxon>Fungi</taxon>
        <taxon>Dikarya</taxon>
        <taxon>Ascomycota</taxon>
        <taxon>Pezizomycotina</taxon>
        <taxon>Sordariomycetes</taxon>
        <taxon>Sordariomycetidae</taxon>
        <taxon>Coniochaetales</taxon>
        <taxon>Coniochaetaceae</taxon>
        <taxon>Coniochaeta</taxon>
    </lineage>
</organism>
<dbReference type="EMBL" id="KV875101">
    <property type="protein sequence ID" value="OIW26119.1"/>
    <property type="molecule type" value="Genomic_DNA"/>
</dbReference>
<feature type="compositionally biased region" description="Low complexity" evidence="1">
    <location>
        <begin position="430"/>
        <end position="447"/>
    </location>
</feature>
<feature type="region of interest" description="Disordered" evidence="1">
    <location>
        <begin position="339"/>
        <end position="364"/>
    </location>
</feature>
<dbReference type="InterPro" id="IPR055915">
    <property type="entry name" value="DUF7492"/>
</dbReference>
<protein>
    <recommendedName>
        <fullName evidence="3">DUF7492 domain-containing protein</fullName>
    </recommendedName>
</protein>
<feature type="chain" id="PRO_5009644899" description="DUF7492 domain-containing protein" evidence="2">
    <location>
        <begin position="30"/>
        <end position="490"/>
    </location>
</feature>
<sequence>MAKTRPGWQNRVLAPFLLFLSFALLQVNAHSSVERLMRIAPNGTTIGAEGFPRGFWPRTAPGYYDNANIYLIPPDNTTRLPIILPDDKIAHQFQHTSNYSTAYPPLKAAPGDMVILQYQENGHTTIPTAQVNKTLNRGTVYIYGTASLSPDANLLDIHYQWNAQGTGGDGKGQLLATRNFDDGRCYQDNKQAIAEQRRKQFPKTVEQPMGDNLWCQNDLALPADLPVGKPYTVIWVWDWPSMDRNDVAVPPSSAPGAAPGVDGARVVTPELYTTVIDIDVVDPCDDVLGEVKGPTCTKGGATRQAFVVTETDLNKAAIQEQVKNMFLVDVSALIDVPGNTDPSAPSAPSASSTSSHGHVKTTTTRVGVTITTATVPIGTSRGGLVKTTTVYDSTTVTTVTIYPSTTSANSAITTVPTIVTKTVTTYSTTVTVGQSSSSSPPGSTATNGAGGSQTSTGSPTVTRFLKDSKPTAAKKGRREAGQWGFGRGHA</sequence>
<evidence type="ECO:0000313" key="5">
    <source>
        <dbReference type="Proteomes" id="UP000182658"/>
    </source>
</evidence>
<gene>
    <name evidence="4" type="ORF">CONLIGDRAFT_518973</name>
</gene>
<keyword evidence="5" id="KW-1185">Reference proteome</keyword>
<dbReference type="STRING" id="1408157.A0A1J7IEI5"/>
<feature type="compositionally biased region" description="Low complexity" evidence="1">
    <location>
        <begin position="342"/>
        <end position="364"/>
    </location>
</feature>
<evidence type="ECO:0000259" key="3">
    <source>
        <dbReference type="Pfam" id="PF24320"/>
    </source>
</evidence>
<dbReference type="OrthoDB" id="64281at2759"/>
<reference evidence="4 5" key="1">
    <citation type="submission" date="2016-10" db="EMBL/GenBank/DDBJ databases">
        <title>Draft genome sequence of Coniochaeta ligniaria NRRL30616, a lignocellulolytic fungus for bioabatement of inhibitors in plant biomass hydrolysates.</title>
        <authorList>
            <consortium name="DOE Joint Genome Institute"/>
            <person name="Jimenez D.J."/>
            <person name="Hector R.E."/>
            <person name="Riley R."/>
            <person name="Sun H."/>
            <person name="Grigoriev I.V."/>
            <person name="Van Elsas J.D."/>
            <person name="Nichols N.N."/>
        </authorList>
    </citation>
    <scope>NUCLEOTIDE SEQUENCE [LARGE SCALE GENOMIC DNA]</scope>
    <source>
        <strain evidence="4 5">NRRL 30616</strain>
    </source>
</reference>
<feature type="signal peptide" evidence="2">
    <location>
        <begin position="1"/>
        <end position="29"/>
    </location>
</feature>
<evidence type="ECO:0000313" key="4">
    <source>
        <dbReference type="EMBL" id="OIW26119.1"/>
    </source>
</evidence>
<dbReference type="Pfam" id="PF24320">
    <property type="entry name" value="DUF7492"/>
    <property type="match status" value="1"/>
</dbReference>
<name>A0A1J7IEI5_9PEZI</name>
<dbReference type="Proteomes" id="UP000182658">
    <property type="component" value="Unassembled WGS sequence"/>
</dbReference>
<evidence type="ECO:0000256" key="2">
    <source>
        <dbReference type="SAM" id="SignalP"/>
    </source>
</evidence>
<proteinExistence type="predicted"/>
<keyword evidence="2" id="KW-0732">Signal</keyword>
<feature type="domain" description="DUF7492" evidence="3">
    <location>
        <begin position="27"/>
        <end position="284"/>
    </location>
</feature>
<feature type="compositionally biased region" description="Polar residues" evidence="1">
    <location>
        <begin position="452"/>
        <end position="461"/>
    </location>
</feature>
<accession>A0A1J7IEI5</accession>
<feature type="region of interest" description="Disordered" evidence="1">
    <location>
        <begin position="430"/>
        <end position="490"/>
    </location>
</feature>